<reference evidence="5" key="2">
    <citation type="journal article" date="2020" name="Antonie Van Leeuwenhoek">
        <title>Labilibaculum antarcticum sp. nov., a novel facultative anaerobic, psychrotorelant bacterium isolated from marine sediment of Antarctica.</title>
        <authorList>
            <person name="Watanabe M."/>
            <person name="Kojima H."/>
            <person name="Fukui M."/>
        </authorList>
    </citation>
    <scope>NUCLEOTIDE SEQUENCE [LARGE SCALE GENOMIC DNA]</scope>
    <source>
        <strain evidence="5">SPP2</strain>
    </source>
</reference>
<dbReference type="PROSITE" id="PS50110">
    <property type="entry name" value="RESPONSE_REGULATORY"/>
    <property type="match status" value="1"/>
</dbReference>
<dbReference type="KEGG" id="mbas:ALGA_2630"/>
<keyword evidence="1" id="KW-0597">Phosphoprotein</keyword>
<dbReference type="InterPro" id="IPR007492">
    <property type="entry name" value="LytTR_DNA-bd_dom"/>
</dbReference>
<dbReference type="Pfam" id="PF04397">
    <property type="entry name" value="LytTR"/>
    <property type="match status" value="1"/>
</dbReference>
<dbReference type="PANTHER" id="PTHR37299">
    <property type="entry name" value="TRANSCRIPTIONAL REGULATOR-RELATED"/>
    <property type="match status" value="1"/>
</dbReference>
<dbReference type="SUPFAM" id="SSF52172">
    <property type="entry name" value="CheY-like"/>
    <property type="match status" value="1"/>
</dbReference>
<feature type="domain" description="HTH LytTR-type" evidence="3">
    <location>
        <begin position="135"/>
        <end position="207"/>
    </location>
</feature>
<keyword evidence="4" id="KW-0238">DNA-binding</keyword>
<dbReference type="Proteomes" id="UP000218267">
    <property type="component" value="Chromosome"/>
</dbReference>
<evidence type="ECO:0000313" key="5">
    <source>
        <dbReference type="Proteomes" id="UP000218267"/>
    </source>
</evidence>
<dbReference type="InterPro" id="IPR046947">
    <property type="entry name" value="LytR-like"/>
</dbReference>
<feature type="modified residue" description="4-aspartylphosphate" evidence="1">
    <location>
        <position position="55"/>
    </location>
</feature>
<dbReference type="AlphaFoldDB" id="A0A1Y1CLL8"/>
<feature type="domain" description="Response regulatory" evidence="2">
    <location>
        <begin position="4"/>
        <end position="115"/>
    </location>
</feature>
<gene>
    <name evidence="4" type="ORF">ALGA_2630</name>
</gene>
<organism evidence="4 5">
    <name type="scientific">Labilibaculum antarcticum</name>
    <dbReference type="NCBI Taxonomy" id="1717717"/>
    <lineage>
        <taxon>Bacteria</taxon>
        <taxon>Pseudomonadati</taxon>
        <taxon>Bacteroidota</taxon>
        <taxon>Bacteroidia</taxon>
        <taxon>Marinilabiliales</taxon>
        <taxon>Marinifilaceae</taxon>
        <taxon>Labilibaculum</taxon>
    </lineage>
</organism>
<dbReference type="EMBL" id="AP018042">
    <property type="protein sequence ID" value="BAX80943.1"/>
    <property type="molecule type" value="Genomic_DNA"/>
</dbReference>
<dbReference type="GO" id="GO:0003677">
    <property type="term" value="F:DNA binding"/>
    <property type="evidence" value="ECO:0007669"/>
    <property type="project" value="UniProtKB-KW"/>
</dbReference>
<protein>
    <submittedName>
        <fullName evidence="4">DNA-binding response regulator</fullName>
    </submittedName>
</protein>
<dbReference type="PROSITE" id="PS50930">
    <property type="entry name" value="HTH_LYTTR"/>
    <property type="match status" value="1"/>
</dbReference>
<name>A0A1Y1CLL8_9BACT</name>
<dbReference type="SMART" id="SM00850">
    <property type="entry name" value="LytTR"/>
    <property type="match status" value="1"/>
</dbReference>
<dbReference type="PANTHER" id="PTHR37299:SF1">
    <property type="entry name" value="STAGE 0 SPORULATION PROTEIN A HOMOLOG"/>
    <property type="match status" value="1"/>
</dbReference>
<accession>A0A1Y1CLL8</accession>
<sequence>MIIDSIILDRDLLHIESLKKYGESIPYLNIKACFSNLNQAKAYINKNKIDLLFMDLEFAQQQKIDWNEFNIQKPEVIISMSCASYQHKDHCISAFDYIMKPVSFEKFIRVLNNIYIQKQGKTAHPKPETKKNDFFFIKNNSQIEKVKYNEVLFFKGMKDYIWIQTINKRIITLQTMKNLSIYLPADRFIRIHKSYIVSLEHIDIIDKNRVVIGQERIPIGDTFRPSFFKNLKEQELIWD</sequence>
<evidence type="ECO:0000259" key="2">
    <source>
        <dbReference type="PROSITE" id="PS50110"/>
    </source>
</evidence>
<keyword evidence="5" id="KW-1185">Reference proteome</keyword>
<evidence type="ECO:0000313" key="4">
    <source>
        <dbReference type="EMBL" id="BAX80943.1"/>
    </source>
</evidence>
<proteinExistence type="predicted"/>
<dbReference type="OrthoDB" id="1116942at2"/>
<dbReference type="InterPro" id="IPR011006">
    <property type="entry name" value="CheY-like_superfamily"/>
</dbReference>
<dbReference type="GO" id="GO:0000156">
    <property type="term" value="F:phosphorelay response regulator activity"/>
    <property type="evidence" value="ECO:0007669"/>
    <property type="project" value="InterPro"/>
</dbReference>
<dbReference type="RefSeq" id="WP_096429806.1">
    <property type="nucleotide sequence ID" value="NZ_AP018042.1"/>
</dbReference>
<evidence type="ECO:0000256" key="1">
    <source>
        <dbReference type="PROSITE-ProRule" id="PRU00169"/>
    </source>
</evidence>
<dbReference type="Gene3D" id="2.40.50.1020">
    <property type="entry name" value="LytTr DNA-binding domain"/>
    <property type="match status" value="1"/>
</dbReference>
<reference evidence="4 5" key="1">
    <citation type="journal article" date="2018" name="Mar. Genomics">
        <title>Complete genome sequence of Marinifilaceae bacterium strain SPP2, isolated from the Antarctic marine sediment.</title>
        <authorList>
            <person name="Watanabe M."/>
            <person name="Kojima H."/>
            <person name="Fukui M."/>
        </authorList>
    </citation>
    <scope>NUCLEOTIDE SEQUENCE [LARGE SCALE GENOMIC DNA]</scope>
    <source>
        <strain evidence="4 5">SPP2</strain>
    </source>
</reference>
<dbReference type="Gene3D" id="3.40.50.2300">
    <property type="match status" value="1"/>
</dbReference>
<evidence type="ECO:0000259" key="3">
    <source>
        <dbReference type="PROSITE" id="PS50930"/>
    </source>
</evidence>
<dbReference type="InterPro" id="IPR001789">
    <property type="entry name" value="Sig_transdc_resp-reg_receiver"/>
</dbReference>